<dbReference type="AlphaFoldDB" id="A0A2M6YQI6"/>
<dbReference type="InterPro" id="IPR027417">
    <property type="entry name" value="P-loop_NTPase"/>
</dbReference>
<evidence type="ECO:0000256" key="1">
    <source>
        <dbReference type="ARBA" id="ARBA00023125"/>
    </source>
</evidence>
<evidence type="ECO:0000313" key="3">
    <source>
        <dbReference type="EMBL" id="PIU33406.1"/>
    </source>
</evidence>
<dbReference type="PANTHER" id="PTHR43566">
    <property type="entry name" value="CONSERVED PROTEIN"/>
    <property type="match status" value="1"/>
</dbReference>
<name>A0A2M6YQI6_9BACT</name>
<dbReference type="Pfam" id="PF13173">
    <property type="entry name" value="AAA_14"/>
    <property type="match status" value="1"/>
</dbReference>
<dbReference type="EMBL" id="PEXA01000007">
    <property type="protein sequence ID" value="PIU33406.1"/>
    <property type="molecule type" value="Genomic_DNA"/>
</dbReference>
<evidence type="ECO:0000313" key="4">
    <source>
        <dbReference type="Proteomes" id="UP000229559"/>
    </source>
</evidence>
<dbReference type="PANTHER" id="PTHR43566:SF1">
    <property type="entry name" value="AAA+ ATPASE DOMAIN-CONTAINING PROTEIN"/>
    <property type="match status" value="1"/>
</dbReference>
<comment type="caution">
    <text evidence="3">The sequence shown here is derived from an EMBL/GenBank/DDBJ whole genome shotgun (WGS) entry which is preliminary data.</text>
</comment>
<reference evidence="4" key="1">
    <citation type="submission" date="2017-09" db="EMBL/GenBank/DDBJ databases">
        <title>Depth-based differentiation of microbial function through sediment-hosted aquifers and enrichment of novel symbionts in the deep terrestrial subsurface.</title>
        <authorList>
            <person name="Probst A.J."/>
            <person name="Ladd B."/>
            <person name="Jarett J.K."/>
            <person name="Geller-Mcgrath D.E."/>
            <person name="Sieber C.M.K."/>
            <person name="Emerson J.B."/>
            <person name="Anantharaman K."/>
            <person name="Thomas B.C."/>
            <person name="Malmstrom R."/>
            <person name="Stieglmeier M."/>
            <person name="Klingl A."/>
            <person name="Woyke T."/>
            <person name="Ryan C.M."/>
            <person name="Banfield J.F."/>
        </authorList>
    </citation>
    <scope>NUCLEOTIDE SEQUENCE [LARGE SCALE GENOMIC DNA]</scope>
</reference>
<evidence type="ECO:0000259" key="2">
    <source>
        <dbReference type="SMART" id="SM00382"/>
    </source>
</evidence>
<dbReference type="Proteomes" id="UP000229559">
    <property type="component" value="Unassembled WGS sequence"/>
</dbReference>
<accession>A0A2M6YQI6</accession>
<protein>
    <submittedName>
        <fullName evidence="3">ATPase</fullName>
    </submittedName>
</protein>
<dbReference type="InterPro" id="IPR041682">
    <property type="entry name" value="AAA_14"/>
</dbReference>
<dbReference type="SMART" id="SM00382">
    <property type="entry name" value="AAA"/>
    <property type="match status" value="1"/>
</dbReference>
<dbReference type="GO" id="GO:0003677">
    <property type="term" value="F:DNA binding"/>
    <property type="evidence" value="ECO:0007669"/>
    <property type="project" value="UniProtKB-KW"/>
</dbReference>
<feature type="domain" description="AAA+ ATPase" evidence="2">
    <location>
        <begin position="17"/>
        <end position="154"/>
    </location>
</feature>
<dbReference type="Gene3D" id="3.40.50.300">
    <property type="entry name" value="P-loop containing nucleotide triphosphate hydrolases"/>
    <property type="match status" value="1"/>
</dbReference>
<dbReference type="SUPFAM" id="SSF46785">
    <property type="entry name" value="Winged helix' DNA-binding domain"/>
    <property type="match status" value="1"/>
</dbReference>
<dbReference type="InterPro" id="IPR036390">
    <property type="entry name" value="WH_DNA-bd_sf"/>
</dbReference>
<gene>
    <name evidence="3" type="ORF">COT04_00205</name>
</gene>
<sequence length="376" mass="43956">MYIQRRLEKEIKENLFKGKVIVIYGARQVGKTTLVKKIAEDFGEPYTYLNCDEMDVLRKFQAADNSEALKQIIGHQRLVVIDEGQRIKNIGLKLKLLVDAYPEKQIIATGSSSFDLSNEINEPLTGRNFEFWLFPLSLTEIYNKEKKLEFERKLENLLVYGSYPEIYQLESEELKSQRIKYLASNYLYKDILKFSNIKSSEIVLKLLQALALQIGQEVSYNELANLIGVGKQTVADYINLLEKAFIIFRLSPYSGNLRKALSKLRKIYFLDLGIRNAIINNQNQLNLRNDVGKLWENFVIAEKYKQQFGLGFKTNYYFWRTYDKQEVDLVEEKGGQLLGWEIKWISKGKKAPKAWRSYKNSTWQIIDKNNYLEKLT</sequence>
<organism evidence="3 4">
    <name type="scientific">Candidatus Shapirobacteria bacterium CG07_land_8_20_14_0_80_39_12</name>
    <dbReference type="NCBI Taxonomy" id="1974480"/>
    <lineage>
        <taxon>Bacteria</taxon>
        <taxon>Candidatus Shapironibacteriota</taxon>
    </lineage>
</organism>
<dbReference type="InterPro" id="IPR003593">
    <property type="entry name" value="AAA+_ATPase"/>
</dbReference>
<dbReference type="Pfam" id="PF13635">
    <property type="entry name" value="DUF4143"/>
    <property type="match status" value="1"/>
</dbReference>
<dbReference type="InterPro" id="IPR025420">
    <property type="entry name" value="DUF4143"/>
</dbReference>
<dbReference type="SUPFAM" id="SSF52540">
    <property type="entry name" value="P-loop containing nucleoside triphosphate hydrolases"/>
    <property type="match status" value="1"/>
</dbReference>
<proteinExistence type="predicted"/>
<keyword evidence="1" id="KW-0238">DNA-binding</keyword>